<dbReference type="RefSeq" id="WP_162425146.1">
    <property type="nucleotide sequence ID" value="NZ_WVIE01000035.1"/>
</dbReference>
<accession>A0A8J7Z3B0</accession>
<proteinExistence type="predicted"/>
<evidence type="ECO:0000313" key="3">
    <source>
        <dbReference type="Proteomes" id="UP000646053"/>
    </source>
</evidence>
<gene>
    <name evidence="2" type="ORF">GS601_20390</name>
</gene>
<dbReference type="Proteomes" id="UP000646053">
    <property type="component" value="Unassembled WGS sequence"/>
</dbReference>
<dbReference type="AlphaFoldDB" id="A0A8J7Z3B0"/>
<sequence>MKKIGLVLLVLLGGTLSGLYYFWHQATKLPDWYQEGTPQGSEGSPEDIEQRAATVQQTIQAKLRHRPTPSSLATASSGKPSAQVPQSQPNGAIAKKAVGTVPAPRSRQDVEVQLNPQELNDVLVSKIAEQSQAKALPKSVKSVRTTVEADTLKTGAIVDMKALRESDLGTQEQTFLTEAAAKFPGLSDRKVYIGIEGKPRIQDGKVQFDDETRVRVGNLRLTIAEIAERFGVSPDQVKEQLALRLQFNNLHVKDIELLNGTAILRGSPTPTTAP</sequence>
<protein>
    <submittedName>
        <fullName evidence="2">Uncharacterized protein</fullName>
    </submittedName>
</protein>
<dbReference type="EMBL" id="WVIE01000035">
    <property type="protein sequence ID" value="NDJ19617.1"/>
    <property type="molecule type" value="Genomic_DNA"/>
</dbReference>
<comment type="caution">
    <text evidence="2">The sequence shown here is derived from an EMBL/GenBank/DDBJ whole genome shotgun (WGS) entry which is preliminary data.</text>
</comment>
<name>A0A8J7Z3B0_9CYAN</name>
<reference evidence="2" key="1">
    <citation type="submission" date="2019-12" db="EMBL/GenBank/DDBJ databases">
        <title>High-Quality draft genome sequences of three cyanobacteria isolated from the limestone walls of the Old Cathedral of Coimbra.</title>
        <authorList>
            <person name="Tiago I."/>
            <person name="Soares F."/>
            <person name="Portugal A."/>
        </authorList>
    </citation>
    <scope>NUCLEOTIDE SEQUENCE</scope>
    <source>
        <strain evidence="2">A</strain>
    </source>
</reference>
<feature type="region of interest" description="Disordered" evidence="1">
    <location>
        <begin position="62"/>
        <end position="91"/>
    </location>
</feature>
<keyword evidence="3" id="KW-1185">Reference proteome</keyword>
<evidence type="ECO:0000313" key="2">
    <source>
        <dbReference type="EMBL" id="NDJ19617.1"/>
    </source>
</evidence>
<feature type="region of interest" description="Disordered" evidence="1">
    <location>
        <begin position="34"/>
        <end position="53"/>
    </location>
</feature>
<evidence type="ECO:0000256" key="1">
    <source>
        <dbReference type="SAM" id="MobiDB-lite"/>
    </source>
</evidence>
<feature type="compositionally biased region" description="Polar residues" evidence="1">
    <location>
        <begin position="68"/>
        <end position="90"/>
    </location>
</feature>
<organism evidence="2 3">
    <name type="scientific">Myxacorys almedinensis A</name>
    <dbReference type="NCBI Taxonomy" id="2690445"/>
    <lineage>
        <taxon>Bacteria</taxon>
        <taxon>Bacillati</taxon>
        <taxon>Cyanobacteriota</taxon>
        <taxon>Cyanophyceae</taxon>
        <taxon>Leptolyngbyales</taxon>
        <taxon>Leptolyngbyaceae</taxon>
        <taxon>Myxacorys</taxon>
        <taxon>Myxacorys almedinensis</taxon>
    </lineage>
</organism>